<keyword evidence="5" id="KW-1185">Reference proteome</keyword>
<dbReference type="EMBL" id="UZAH01025430">
    <property type="protein sequence ID" value="VDO63720.1"/>
    <property type="molecule type" value="Genomic_DNA"/>
</dbReference>
<dbReference type="SUPFAM" id="SSF52833">
    <property type="entry name" value="Thioredoxin-like"/>
    <property type="match status" value="3"/>
</dbReference>
<dbReference type="OrthoDB" id="5807735at2759"/>
<gene>
    <name evidence="4" type="ORF">HPBE_LOCUS5198</name>
</gene>
<evidence type="ECO:0000256" key="2">
    <source>
        <dbReference type="SAM" id="MobiDB-lite"/>
    </source>
</evidence>
<feature type="compositionally biased region" description="Basic and acidic residues" evidence="2">
    <location>
        <begin position="496"/>
        <end position="525"/>
    </location>
</feature>
<feature type="signal peptide" evidence="3">
    <location>
        <begin position="1"/>
        <end position="16"/>
    </location>
</feature>
<dbReference type="PANTHER" id="PTHR18929">
    <property type="entry name" value="PROTEIN DISULFIDE ISOMERASE"/>
    <property type="match status" value="1"/>
</dbReference>
<proteinExistence type="inferred from homology"/>
<reference evidence="6" key="2">
    <citation type="submission" date="2019-09" db="UniProtKB">
        <authorList>
            <consortium name="WormBaseParasite"/>
        </authorList>
    </citation>
    <scope>IDENTIFICATION</scope>
</reference>
<accession>A0A3P7WRQ6</accession>
<evidence type="ECO:0000313" key="5">
    <source>
        <dbReference type="Proteomes" id="UP000050761"/>
    </source>
</evidence>
<organism evidence="4">
    <name type="scientific">Heligmosomoides polygyrus</name>
    <name type="common">Parasitic roundworm</name>
    <dbReference type="NCBI Taxonomy" id="6339"/>
    <lineage>
        <taxon>Eukaryota</taxon>
        <taxon>Metazoa</taxon>
        <taxon>Ecdysozoa</taxon>
        <taxon>Nematoda</taxon>
        <taxon>Chromadorea</taxon>
        <taxon>Rhabditida</taxon>
        <taxon>Rhabditina</taxon>
        <taxon>Rhabditomorpha</taxon>
        <taxon>Strongyloidea</taxon>
        <taxon>Heligmosomidae</taxon>
        <taxon>Heligmosomoides</taxon>
    </lineage>
</organism>
<feature type="region of interest" description="Disordered" evidence="2">
    <location>
        <begin position="491"/>
        <end position="541"/>
    </location>
</feature>
<evidence type="ECO:0000313" key="4">
    <source>
        <dbReference type="EMBL" id="VDO63720.1"/>
    </source>
</evidence>
<dbReference type="GO" id="GO:0034976">
    <property type="term" value="P:response to endoplasmic reticulum stress"/>
    <property type="evidence" value="ECO:0007669"/>
    <property type="project" value="TreeGrafter"/>
</dbReference>
<name>A0A3P7WRQ6_HELPZ</name>
<dbReference type="GO" id="GO:0006457">
    <property type="term" value="P:protein folding"/>
    <property type="evidence" value="ECO:0007669"/>
    <property type="project" value="TreeGrafter"/>
</dbReference>
<comment type="similarity">
    <text evidence="1">Belongs to the protein disulfide isomerase family.</text>
</comment>
<evidence type="ECO:0000256" key="3">
    <source>
        <dbReference type="SAM" id="SignalP"/>
    </source>
</evidence>
<feature type="chain" id="PRO_5044596476" evidence="3">
    <location>
        <begin position="17"/>
        <end position="558"/>
    </location>
</feature>
<dbReference type="GO" id="GO:0005783">
    <property type="term" value="C:endoplasmic reticulum"/>
    <property type="evidence" value="ECO:0007669"/>
    <property type="project" value="TreeGrafter"/>
</dbReference>
<reference evidence="4 5" key="1">
    <citation type="submission" date="2018-11" db="EMBL/GenBank/DDBJ databases">
        <authorList>
            <consortium name="Pathogen Informatics"/>
        </authorList>
    </citation>
    <scope>NUCLEOTIDE SEQUENCE [LARGE SCALE GENOMIC DNA]</scope>
</reference>
<dbReference type="Gene3D" id="3.40.30.10">
    <property type="entry name" value="Glutaredoxin"/>
    <property type="match status" value="2"/>
</dbReference>
<dbReference type="Proteomes" id="UP000050761">
    <property type="component" value="Unassembled WGS sequence"/>
</dbReference>
<dbReference type="InterPro" id="IPR036249">
    <property type="entry name" value="Thioredoxin-like_sf"/>
</dbReference>
<protein>
    <submittedName>
        <fullName evidence="6">Thioredoxin domain-containing protein</fullName>
    </submittedName>
</protein>
<keyword evidence="3" id="KW-0732">Signal</keyword>
<dbReference type="GO" id="GO:0003756">
    <property type="term" value="F:protein disulfide isomerase activity"/>
    <property type="evidence" value="ECO:0007669"/>
    <property type="project" value="TreeGrafter"/>
</dbReference>
<sequence>MRFWLTLVVGVFVARADDGLQAGEKSEGDVAAEDVEGSSTAYEHSITVNEIEALVKRGEYFFLAVISREGPRCAEFIEKIPQINAAIAKVNQTLKVYTMDFGEALSELSTEERIRGVPAVMMFVGNRDAIVFHYQPDPELIAKFAERVIATTVKRIEPPMTMEGFEKSATDASVVFVVEDEDYELDFIMTLARRNLHASFGYVLREADNAENLTDYIYVKRVDRERRSIGRVPQRSLANFVKLETHQPLFRYPQDSDVISSAFEDSVIFYLGKSTEIHANSEWLEKLGNSHRGEFVVVSCDVDDPDVQRGSEHFHFSKGDPARVRILVKSISEMYLMEDSITEPVSNKTVVDFIDAFRSGRLRPFLRSAELPEDWDKRPLKTIVANNYTEFVSQGTHTVVVLLHNPEHTEEIATMEKVAEHYKNVDDILIAKMDMTANDMPGRHAAVRRIVPAVRLYEKYLNNELFLREDITVENVKKFIRDATRRFFVPPSARRQRPETKPTAEPEAALAKEERDEATAKRVAEPEIVQTAPLPTVESTLRNETIVQELKHEEHEEL</sequence>
<evidence type="ECO:0000256" key="1">
    <source>
        <dbReference type="ARBA" id="ARBA00006347"/>
    </source>
</evidence>
<evidence type="ECO:0000313" key="6">
    <source>
        <dbReference type="WBParaSite" id="HPBE_0000519701-mRNA-1"/>
    </source>
</evidence>
<dbReference type="WBParaSite" id="HPBE_0000519701-mRNA-1">
    <property type="protein sequence ID" value="HPBE_0000519701-mRNA-1"/>
    <property type="gene ID" value="HPBE_0000519701"/>
</dbReference>
<dbReference type="AlphaFoldDB" id="A0A3P7WRQ6"/>